<organism evidence="2 3">
    <name type="scientific">Actinoallomurus oryzae</name>
    <dbReference type="NCBI Taxonomy" id="502180"/>
    <lineage>
        <taxon>Bacteria</taxon>
        <taxon>Bacillati</taxon>
        <taxon>Actinomycetota</taxon>
        <taxon>Actinomycetes</taxon>
        <taxon>Streptosporangiales</taxon>
        <taxon>Thermomonosporaceae</taxon>
        <taxon>Actinoallomurus</taxon>
    </lineage>
</organism>
<evidence type="ECO:0000313" key="3">
    <source>
        <dbReference type="Proteomes" id="UP001500503"/>
    </source>
</evidence>
<reference evidence="3" key="1">
    <citation type="journal article" date="2019" name="Int. J. Syst. Evol. Microbiol.">
        <title>The Global Catalogue of Microorganisms (GCM) 10K type strain sequencing project: providing services to taxonomists for standard genome sequencing and annotation.</title>
        <authorList>
            <consortium name="The Broad Institute Genomics Platform"/>
            <consortium name="The Broad Institute Genome Sequencing Center for Infectious Disease"/>
            <person name="Wu L."/>
            <person name="Ma J."/>
        </authorList>
    </citation>
    <scope>NUCLEOTIDE SEQUENCE [LARGE SCALE GENOMIC DNA]</scope>
    <source>
        <strain evidence="3">JCM 17933</strain>
    </source>
</reference>
<evidence type="ECO:0000313" key="2">
    <source>
        <dbReference type="EMBL" id="GAA4502591.1"/>
    </source>
</evidence>
<dbReference type="EMBL" id="BAABHF010000027">
    <property type="protein sequence ID" value="GAA4502591.1"/>
    <property type="molecule type" value="Genomic_DNA"/>
</dbReference>
<accession>A0ABP8QG39</accession>
<protein>
    <submittedName>
        <fullName evidence="2">Uncharacterized protein</fullName>
    </submittedName>
</protein>
<dbReference type="Proteomes" id="UP001500503">
    <property type="component" value="Unassembled WGS sequence"/>
</dbReference>
<comment type="caution">
    <text evidence="2">The sequence shown here is derived from an EMBL/GenBank/DDBJ whole genome shotgun (WGS) entry which is preliminary data.</text>
</comment>
<feature type="region of interest" description="Disordered" evidence="1">
    <location>
        <begin position="1"/>
        <end position="41"/>
    </location>
</feature>
<feature type="region of interest" description="Disordered" evidence="1">
    <location>
        <begin position="57"/>
        <end position="87"/>
    </location>
</feature>
<proteinExistence type="predicted"/>
<evidence type="ECO:0000256" key="1">
    <source>
        <dbReference type="SAM" id="MobiDB-lite"/>
    </source>
</evidence>
<dbReference type="RefSeq" id="WP_345468717.1">
    <property type="nucleotide sequence ID" value="NZ_BAABHF010000027.1"/>
</dbReference>
<keyword evidence="3" id="KW-1185">Reference proteome</keyword>
<sequence length="87" mass="9726">MRSAAATPADNRSRYDRDLANNHGQGTKRKTANGASSMKNTTPCNVILYDVPYTQEQSDEIHHAKPKPEDTNFANNGFDNKASIFRR</sequence>
<feature type="compositionally biased region" description="Basic and acidic residues" evidence="1">
    <location>
        <begin position="59"/>
        <end position="70"/>
    </location>
</feature>
<feature type="compositionally biased region" description="Basic and acidic residues" evidence="1">
    <location>
        <begin position="11"/>
        <end position="20"/>
    </location>
</feature>
<gene>
    <name evidence="2" type="ORF">GCM10023191_054400</name>
</gene>
<name>A0ABP8QG39_9ACTN</name>